<dbReference type="Gene3D" id="3.30.910.20">
    <property type="entry name" value="Skp domain"/>
    <property type="match status" value="1"/>
</dbReference>
<dbReference type="Pfam" id="PF03938">
    <property type="entry name" value="OmpH"/>
    <property type="match status" value="1"/>
</dbReference>
<evidence type="ECO:0000256" key="2">
    <source>
        <dbReference type="ARBA" id="ARBA00022729"/>
    </source>
</evidence>
<evidence type="ECO:0000313" key="6">
    <source>
        <dbReference type="Proteomes" id="UP000241762"/>
    </source>
</evidence>
<reference evidence="5 6" key="1">
    <citation type="submission" date="2018-03" db="EMBL/GenBank/DDBJ databases">
        <title>A gene transfer event suggests a long-term partnership between eustigmatophyte algae and a novel lineage of endosymbiotic bacteria.</title>
        <authorList>
            <person name="Yurchenko T."/>
            <person name="Sevcikova T."/>
            <person name="Pribyl P."/>
            <person name="El Karkouri K."/>
            <person name="Klimes V."/>
            <person name="Amaral R."/>
            <person name="Zbrankova V."/>
            <person name="Kim E."/>
            <person name="Raoult D."/>
            <person name="Santos L.M.A."/>
            <person name="Elias M."/>
        </authorList>
    </citation>
    <scope>NUCLEOTIDE SEQUENCE [LARGE SCALE GENOMIC DNA]</scope>
    <source>
        <strain evidence="5">CCALA 838</strain>
    </source>
</reference>
<dbReference type="GO" id="GO:0051082">
    <property type="term" value="F:unfolded protein binding"/>
    <property type="evidence" value="ECO:0007669"/>
    <property type="project" value="InterPro"/>
</dbReference>
<dbReference type="InterPro" id="IPR024930">
    <property type="entry name" value="Skp_dom_sf"/>
</dbReference>
<gene>
    <name evidence="5" type="ORF">phytr_11490</name>
</gene>
<protein>
    <recommendedName>
        <fullName evidence="7">Outer membrane protein</fullName>
    </recommendedName>
</protein>
<dbReference type="EMBL" id="CP027845">
    <property type="protein sequence ID" value="AVP88074.1"/>
    <property type="molecule type" value="Genomic_DNA"/>
</dbReference>
<name>A0A2P1P9X0_9RICK</name>
<dbReference type="OrthoDB" id="5624238at2"/>
<feature type="chain" id="PRO_5015202877" description="Outer membrane protein" evidence="4">
    <location>
        <begin position="19"/>
        <end position="170"/>
    </location>
</feature>
<dbReference type="AlphaFoldDB" id="A0A2P1P9X0"/>
<feature type="coiled-coil region" evidence="3">
    <location>
        <begin position="36"/>
        <end position="71"/>
    </location>
</feature>
<evidence type="ECO:0000313" key="5">
    <source>
        <dbReference type="EMBL" id="AVP88074.1"/>
    </source>
</evidence>
<comment type="similarity">
    <text evidence="1">Belongs to the Skp family.</text>
</comment>
<proteinExistence type="inferred from homology"/>
<evidence type="ECO:0000256" key="4">
    <source>
        <dbReference type="SAM" id="SignalP"/>
    </source>
</evidence>
<dbReference type="KEGG" id="ptc:phytr_11490"/>
<keyword evidence="2 4" id="KW-0732">Signal</keyword>
<accession>A0A2P1P9X0</accession>
<dbReference type="InterPro" id="IPR005632">
    <property type="entry name" value="Chaperone_Skp"/>
</dbReference>
<organism evidence="5 6">
    <name type="scientific">Candidatus Phycorickettsia trachydisci</name>
    <dbReference type="NCBI Taxonomy" id="2115978"/>
    <lineage>
        <taxon>Bacteria</taxon>
        <taxon>Pseudomonadati</taxon>
        <taxon>Pseudomonadota</taxon>
        <taxon>Alphaproteobacteria</taxon>
        <taxon>Rickettsiales</taxon>
        <taxon>Rickettsiaceae</taxon>
        <taxon>Candidatus Phycorickettsia</taxon>
    </lineage>
</organism>
<feature type="signal peptide" evidence="4">
    <location>
        <begin position="1"/>
        <end position="18"/>
    </location>
</feature>
<dbReference type="PANTHER" id="PTHR35089">
    <property type="entry name" value="CHAPERONE PROTEIN SKP"/>
    <property type="match status" value="1"/>
</dbReference>
<dbReference type="SUPFAM" id="SSF111384">
    <property type="entry name" value="OmpH-like"/>
    <property type="match status" value="1"/>
</dbReference>
<dbReference type="Proteomes" id="UP000241762">
    <property type="component" value="Chromosome"/>
</dbReference>
<dbReference type="RefSeq" id="WP_106874891.1">
    <property type="nucleotide sequence ID" value="NZ_CP027845.1"/>
</dbReference>
<dbReference type="GO" id="GO:0005829">
    <property type="term" value="C:cytosol"/>
    <property type="evidence" value="ECO:0007669"/>
    <property type="project" value="TreeGrafter"/>
</dbReference>
<keyword evidence="3" id="KW-0175">Coiled coil</keyword>
<evidence type="ECO:0008006" key="7">
    <source>
        <dbReference type="Google" id="ProtNLM"/>
    </source>
</evidence>
<sequence>MLKKLIFVLLFLHQTCFANQIAVVDVQNILDNSLALKDLSTQADKKMQSLQDESNQKIQELKKEEEALLQSKGKIPADDVRKKSAAFENKIQDAKKYAQSQKTKLDKAYSNGIMQINNVITQIIEDICKVKGCIVVLPTSQLLYANPNLNITQEVLDKLNTTIKNINLDF</sequence>
<keyword evidence="6" id="KW-1185">Reference proteome</keyword>
<dbReference type="PANTHER" id="PTHR35089:SF1">
    <property type="entry name" value="CHAPERONE PROTEIN SKP"/>
    <property type="match status" value="1"/>
</dbReference>
<dbReference type="SMART" id="SM00935">
    <property type="entry name" value="OmpH"/>
    <property type="match status" value="1"/>
</dbReference>
<evidence type="ECO:0000256" key="3">
    <source>
        <dbReference type="SAM" id="Coils"/>
    </source>
</evidence>
<dbReference type="GO" id="GO:0050821">
    <property type="term" value="P:protein stabilization"/>
    <property type="evidence" value="ECO:0007669"/>
    <property type="project" value="TreeGrafter"/>
</dbReference>
<evidence type="ECO:0000256" key="1">
    <source>
        <dbReference type="ARBA" id="ARBA00009091"/>
    </source>
</evidence>